<gene>
    <name evidence="2" type="ORF">HPLM_LOCUS12481</name>
</gene>
<name>A0A0N4WMP3_HAEPC</name>
<dbReference type="EMBL" id="UZAF01017877">
    <property type="protein sequence ID" value="VDO45787.1"/>
    <property type="molecule type" value="Genomic_DNA"/>
</dbReference>
<organism evidence="4">
    <name type="scientific">Haemonchus placei</name>
    <name type="common">Barber's pole worm</name>
    <dbReference type="NCBI Taxonomy" id="6290"/>
    <lineage>
        <taxon>Eukaryota</taxon>
        <taxon>Metazoa</taxon>
        <taxon>Ecdysozoa</taxon>
        <taxon>Nematoda</taxon>
        <taxon>Chromadorea</taxon>
        <taxon>Rhabditida</taxon>
        <taxon>Rhabditina</taxon>
        <taxon>Rhabditomorpha</taxon>
        <taxon>Strongyloidea</taxon>
        <taxon>Trichostrongylidae</taxon>
        <taxon>Haemonchus</taxon>
    </lineage>
</organism>
<feature type="region of interest" description="Disordered" evidence="1">
    <location>
        <begin position="33"/>
        <end position="56"/>
    </location>
</feature>
<dbReference type="WBParaSite" id="HPLM_0001248901-mRNA-1">
    <property type="protein sequence ID" value="HPLM_0001248901-mRNA-1"/>
    <property type="gene ID" value="HPLM_0001248901"/>
</dbReference>
<reference evidence="2 3" key="2">
    <citation type="submission" date="2018-11" db="EMBL/GenBank/DDBJ databases">
        <authorList>
            <consortium name="Pathogen Informatics"/>
        </authorList>
    </citation>
    <scope>NUCLEOTIDE SEQUENCE [LARGE SCALE GENOMIC DNA]</scope>
    <source>
        <strain evidence="2 3">MHpl1</strain>
    </source>
</reference>
<protein>
    <submittedName>
        <fullName evidence="2 4">Uncharacterized protein</fullName>
    </submittedName>
</protein>
<evidence type="ECO:0000313" key="4">
    <source>
        <dbReference type="WBParaSite" id="HPLM_0001248901-mRNA-1"/>
    </source>
</evidence>
<reference evidence="4" key="1">
    <citation type="submission" date="2017-02" db="UniProtKB">
        <authorList>
            <consortium name="WormBaseParasite"/>
        </authorList>
    </citation>
    <scope>IDENTIFICATION</scope>
</reference>
<evidence type="ECO:0000313" key="3">
    <source>
        <dbReference type="Proteomes" id="UP000268014"/>
    </source>
</evidence>
<sequence>MSGSRTLDEKCGESNVRDELASHAIVTHSFSKRSNKLRERYKPQPSSIPFLPGQLNDTSVARQDKGIDSFASCHRK</sequence>
<dbReference type="Proteomes" id="UP000268014">
    <property type="component" value="Unassembled WGS sequence"/>
</dbReference>
<evidence type="ECO:0000313" key="2">
    <source>
        <dbReference type="EMBL" id="VDO45787.1"/>
    </source>
</evidence>
<keyword evidence="3" id="KW-1185">Reference proteome</keyword>
<dbReference type="AlphaFoldDB" id="A0A0N4WMP3"/>
<evidence type="ECO:0000256" key="1">
    <source>
        <dbReference type="SAM" id="MobiDB-lite"/>
    </source>
</evidence>
<accession>A0A0N4WMP3</accession>
<proteinExistence type="predicted"/>